<evidence type="ECO:0000313" key="2">
    <source>
        <dbReference type="EMBL" id="MBO0454632.1"/>
    </source>
</evidence>
<reference evidence="2 3" key="1">
    <citation type="submission" date="2021-03" db="EMBL/GenBank/DDBJ databases">
        <title>Enterococcal diversity collection.</title>
        <authorList>
            <person name="Gilmore M.S."/>
            <person name="Schwartzman J."/>
            <person name="Van Tyne D."/>
            <person name="Martin M."/>
            <person name="Earl A.M."/>
            <person name="Manson A.L."/>
            <person name="Straub T."/>
            <person name="Salamzade R."/>
            <person name="Saavedra J."/>
            <person name="Lebreton F."/>
            <person name="Prichula J."/>
            <person name="Schaufler K."/>
            <person name="Gaca A."/>
            <person name="Sgardioli B."/>
            <person name="Wagenaar J."/>
            <person name="Strong T."/>
        </authorList>
    </citation>
    <scope>NUCLEOTIDE SEQUENCE [LARGE SCALE GENOMIC DNA]</scope>
    <source>
        <strain evidence="2 3">MJM16</strain>
    </source>
</reference>
<evidence type="ECO:0000256" key="1">
    <source>
        <dbReference type="SAM" id="Coils"/>
    </source>
</evidence>
<dbReference type="RefSeq" id="WP_207110361.1">
    <property type="nucleotide sequence ID" value="NZ_JAFLVR010000067.1"/>
</dbReference>
<keyword evidence="3" id="KW-1185">Reference proteome</keyword>
<dbReference type="Pfam" id="PF13125">
    <property type="entry name" value="DUF3958"/>
    <property type="match status" value="1"/>
</dbReference>
<evidence type="ECO:0000313" key="3">
    <source>
        <dbReference type="Proteomes" id="UP000664495"/>
    </source>
</evidence>
<accession>A0ABS3HME7</accession>
<proteinExistence type="predicted"/>
<comment type="caution">
    <text evidence="2">The sequence shown here is derived from an EMBL/GenBank/DDBJ whole genome shotgun (WGS) entry which is preliminary data.</text>
</comment>
<organism evidence="2 3">
    <name type="scientific">Candidatus Enterococcus murrayae</name>
    <dbReference type="NCBI Taxonomy" id="2815321"/>
    <lineage>
        <taxon>Bacteria</taxon>
        <taxon>Bacillati</taxon>
        <taxon>Bacillota</taxon>
        <taxon>Bacilli</taxon>
        <taxon>Lactobacillales</taxon>
        <taxon>Enterococcaceae</taxon>
        <taxon>Enterococcus</taxon>
    </lineage>
</organism>
<gene>
    <name evidence="2" type="ORF">JZO85_20420</name>
</gene>
<keyword evidence="1" id="KW-0175">Coiled coil</keyword>
<sequence>MNEQRLDEIKREQKSLTKKQEELYERQRSVDRLNDGIGTYFRQTQQLLQKTRETFRKNDGGRDFDELYSFFSRDAGKTMEALGEEKREIKRTQQLLEEQEQTLIKEKKMIHSKEKPNEH</sequence>
<protein>
    <submittedName>
        <fullName evidence="2">DUF3958 family protein</fullName>
    </submittedName>
</protein>
<name>A0ABS3HME7_9ENTE</name>
<feature type="coiled-coil region" evidence="1">
    <location>
        <begin position="79"/>
        <end position="109"/>
    </location>
</feature>
<dbReference type="EMBL" id="JAFLVR010000067">
    <property type="protein sequence ID" value="MBO0454632.1"/>
    <property type="molecule type" value="Genomic_DNA"/>
</dbReference>
<dbReference type="InterPro" id="IPR025014">
    <property type="entry name" value="DUF3958"/>
</dbReference>
<dbReference type="Proteomes" id="UP000664495">
    <property type="component" value="Unassembled WGS sequence"/>
</dbReference>